<keyword evidence="4 7" id="KW-0560">Oxidoreductase</keyword>
<sequence length="504" mass="57152">MALNALTEKLNIPWALTSAILCAVFLYRRPGRKLDHIPAVGYQSSILSYIGAVEFLFNARNLVQRGCDQYGHGIFKVPNLDRWKVVVNGTQYVEELRKTPEDVLSFHDSVEEQIQVKYTLGPSISEDPYHIPIVRSQLTRNLPALFPEIREEVVAAFDDIILLKGNQWSKLKILETMMPIVCRASNRLFVGTPLCRDPDFMDINVRFTVTVMKAAAILNLLPVFLQPLASRFLTSVSASIDRSVKHLEPLIQERRQNLEESGPDYPGKPNDMLSWLMDEAKGEEASIRGLTRRILTVNFAAIHTSTMTFCHALLYLAAHPEYAQPMREEIQEVVDHEGWTHSGLSHMVKVDSFIKESQRLNSLGCLMMERVARQPFTFSDGTYIPKGTVITAAAHALHLDETCYQDPSTFDPFRFVDKTKKENAGRKVDMASTHSDFIAFGHGRHACPGRFFAANELKLMLAHVVMRYDIMLEGGSARRPENMWFLTSCIPNPKAEILFRKRVD</sequence>
<dbReference type="PROSITE" id="PS00086">
    <property type="entry name" value="CYTOCHROME_P450"/>
    <property type="match status" value="1"/>
</dbReference>
<dbReference type="PANTHER" id="PTHR46206">
    <property type="entry name" value="CYTOCHROME P450"/>
    <property type="match status" value="1"/>
</dbReference>
<proteinExistence type="inferred from homology"/>
<dbReference type="GO" id="GO:0004497">
    <property type="term" value="F:monooxygenase activity"/>
    <property type="evidence" value="ECO:0007669"/>
    <property type="project" value="UniProtKB-KW"/>
</dbReference>
<dbReference type="AlphaFoldDB" id="A0A8H5H9K4"/>
<dbReference type="CDD" id="cd11041">
    <property type="entry name" value="CYP503A1-like"/>
    <property type="match status" value="1"/>
</dbReference>
<evidence type="ECO:0000256" key="7">
    <source>
        <dbReference type="RuleBase" id="RU000461"/>
    </source>
</evidence>
<organism evidence="9 10">
    <name type="scientific">Tricholomella constricta</name>
    <dbReference type="NCBI Taxonomy" id="117010"/>
    <lineage>
        <taxon>Eukaryota</taxon>
        <taxon>Fungi</taxon>
        <taxon>Dikarya</taxon>
        <taxon>Basidiomycota</taxon>
        <taxon>Agaricomycotina</taxon>
        <taxon>Agaricomycetes</taxon>
        <taxon>Agaricomycetidae</taxon>
        <taxon>Agaricales</taxon>
        <taxon>Tricholomatineae</taxon>
        <taxon>Lyophyllaceae</taxon>
        <taxon>Tricholomella</taxon>
    </lineage>
</organism>
<evidence type="ECO:0000256" key="6">
    <source>
        <dbReference type="PIRSR" id="PIRSR602401-1"/>
    </source>
</evidence>
<dbReference type="GO" id="GO:0005506">
    <property type="term" value="F:iron ion binding"/>
    <property type="evidence" value="ECO:0007669"/>
    <property type="project" value="InterPro"/>
</dbReference>
<keyword evidence="6 7" id="KW-0349">Heme</keyword>
<evidence type="ECO:0000256" key="4">
    <source>
        <dbReference type="ARBA" id="ARBA00023002"/>
    </source>
</evidence>
<comment type="caution">
    <text evidence="9">The sequence shown here is derived from an EMBL/GenBank/DDBJ whole genome shotgun (WGS) entry which is preliminary data.</text>
</comment>
<keyword evidence="8" id="KW-1133">Transmembrane helix</keyword>
<dbReference type="InterPro" id="IPR017972">
    <property type="entry name" value="Cyt_P450_CS"/>
</dbReference>
<dbReference type="GO" id="GO:0020037">
    <property type="term" value="F:heme binding"/>
    <property type="evidence" value="ECO:0007669"/>
    <property type="project" value="InterPro"/>
</dbReference>
<dbReference type="EMBL" id="JAACJP010000016">
    <property type="protein sequence ID" value="KAF5379456.1"/>
    <property type="molecule type" value="Genomic_DNA"/>
</dbReference>
<dbReference type="Gene3D" id="1.10.630.10">
    <property type="entry name" value="Cytochrome P450"/>
    <property type="match status" value="1"/>
</dbReference>
<keyword evidence="8" id="KW-0812">Transmembrane</keyword>
<dbReference type="InterPro" id="IPR002401">
    <property type="entry name" value="Cyt_P450_E_grp-I"/>
</dbReference>
<keyword evidence="7" id="KW-0503">Monooxygenase</keyword>
<keyword evidence="3 6" id="KW-0479">Metal-binding</keyword>
<evidence type="ECO:0000256" key="1">
    <source>
        <dbReference type="ARBA" id="ARBA00001971"/>
    </source>
</evidence>
<dbReference type="OrthoDB" id="1844152at2759"/>
<evidence type="ECO:0000313" key="10">
    <source>
        <dbReference type="Proteomes" id="UP000565441"/>
    </source>
</evidence>
<keyword evidence="10" id="KW-1185">Reference proteome</keyword>
<evidence type="ECO:0000256" key="5">
    <source>
        <dbReference type="ARBA" id="ARBA00023004"/>
    </source>
</evidence>
<evidence type="ECO:0000256" key="3">
    <source>
        <dbReference type="ARBA" id="ARBA00022723"/>
    </source>
</evidence>
<dbReference type="InterPro" id="IPR036396">
    <property type="entry name" value="Cyt_P450_sf"/>
</dbReference>
<keyword evidence="5 6" id="KW-0408">Iron</keyword>
<protein>
    <recommendedName>
        <fullName evidence="11">Cytochrome P450</fullName>
    </recommendedName>
</protein>
<reference evidence="9 10" key="1">
    <citation type="journal article" date="2020" name="ISME J.">
        <title>Uncovering the hidden diversity of litter-decomposition mechanisms in mushroom-forming fungi.</title>
        <authorList>
            <person name="Floudas D."/>
            <person name="Bentzer J."/>
            <person name="Ahren D."/>
            <person name="Johansson T."/>
            <person name="Persson P."/>
            <person name="Tunlid A."/>
        </authorList>
    </citation>
    <scope>NUCLEOTIDE SEQUENCE [LARGE SCALE GENOMIC DNA]</scope>
    <source>
        <strain evidence="9 10">CBS 661.87</strain>
    </source>
</reference>
<dbReference type="PRINTS" id="PR00463">
    <property type="entry name" value="EP450I"/>
</dbReference>
<dbReference type="SUPFAM" id="SSF48264">
    <property type="entry name" value="Cytochrome P450"/>
    <property type="match status" value="1"/>
</dbReference>
<feature type="binding site" description="axial binding residue" evidence="6">
    <location>
        <position position="447"/>
    </location>
    <ligand>
        <name>heme</name>
        <dbReference type="ChEBI" id="CHEBI:30413"/>
    </ligand>
    <ligandPart>
        <name>Fe</name>
        <dbReference type="ChEBI" id="CHEBI:18248"/>
    </ligandPart>
</feature>
<evidence type="ECO:0000313" key="9">
    <source>
        <dbReference type="EMBL" id="KAF5379456.1"/>
    </source>
</evidence>
<keyword evidence="8" id="KW-0472">Membrane</keyword>
<dbReference type="InterPro" id="IPR001128">
    <property type="entry name" value="Cyt_P450"/>
</dbReference>
<evidence type="ECO:0000256" key="8">
    <source>
        <dbReference type="SAM" id="Phobius"/>
    </source>
</evidence>
<evidence type="ECO:0008006" key="11">
    <source>
        <dbReference type="Google" id="ProtNLM"/>
    </source>
</evidence>
<name>A0A8H5H9K4_9AGAR</name>
<dbReference type="Pfam" id="PF00067">
    <property type="entry name" value="p450"/>
    <property type="match status" value="1"/>
</dbReference>
<comment type="cofactor">
    <cofactor evidence="1 6">
        <name>heme</name>
        <dbReference type="ChEBI" id="CHEBI:30413"/>
    </cofactor>
</comment>
<comment type="similarity">
    <text evidence="2 7">Belongs to the cytochrome P450 family.</text>
</comment>
<feature type="transmembrane region" description="Helical" evidence="8">
    <location>
        <begin position="12"/>
        <end position="27"/>
    </location>
</feature>
<dbReference type="Proteomes" id="UP000565441">
    <property type="component" value="Unassembled WGS sequence"/>
</dbReference>
<evidence type="ECO:0000256" key="2">
    <source>
        <dbReference type="ARBA" id="ARBA00010617"/>
    </source>
</evidence>
<dbReference type="GO" id="GO:0016705">
    <property type="term" value="F:oxidoreductase activity, acting on paired donors, with incorporation or reduction of molecular oxygen"/>
    <property type="evidence" value="ECO:0007669"/>
    <property type="project" value="InterPro"/>
</dbReference>
<accession>A0A8H5H9K4</accession>
<gene>
    <name evidence="9" type="ORF">D9615_006552</name>
</gene>